<dbReference type="STRING" id="1798480.A2851_00335"/>
<proteinExistence type="predicted"/>
<reference evidence="1 2" key="1">
    <citation type="journal article" date="2016" name="Nat. Commun.">
        <title>Thousands of microbial genomes shed light on interconnected biogeochemical processes in an aquifer system.</title>
        <authorList>
            <person name="Anantharaman K."/>
            <person name="Brown C.T."/>
            <person name="Hug L.A."/>
            <person name="Sharon I."/>
            <person name="Castelle C.J."/>
            <person name="Probst A.J."/>
            <person name="Thomas B.C."/>
            <person name="Singh A."/>
            <person name="Wilkins M.J."/>
            <person name="Karaoz U."/>
            <person name="Brodie E.L."/>
            <person name="Williams K.H."/>
            <person name="Hubbard S.S."/>
            <person name="Banfield J.F."/>
        </authorList>
    </citation>
    <scope>NUCLEOTIDE SEQUENCE [LARGE SCALE GENOMIC DNA]</scope>
</reference>
<evidence type="ECO:0000313" key="1">
    <source>
        <dbReference type="EMBL" id="OGG52609.1"/>
    </source>
</evidence>
<comment type="caution">
    <text evidence="1">The sequence shown here is derived from an EMBL/GenBank/DDBJ whole genome shotgun (WGS) entry which is preliminary data.</text>
</comment>
<dbReference type="Proteomes" id="UP000176863">
    <property type="component" value="Unassembled WGS sequence"/>
</dbReference>
<dbReference type="AlphaFoldDB" id="A0A1F6CTV6"/>
<dbReference type="SUPFAM" id="SSF52540">
    <property type="entry name" value="P-loop containing nucleoside triphosphate hydrolases"/>
    <property type="match status" value="1"/>
</dbReference>
<gene>
    <name evidence="1" type="ORF">A2851_00335</name>
</gene>
<protein>
    <recommendedName>
        <fullName evidence="3">DNA polymerase III delta N-terminal domain-containing protein</fullName>
    </recommendedName>
</protein>
<dbReference type="EMBL" id="MFKT01000025">
    <property type="protein sequence ID" value="OGG52609.1"/>
    <property type="molecule type" value="Genomic_DNA"/>
</dbReference>
<accession>A0A1F6CTV6</accession>
<dbReference type="Gene3D" id="3.40.50.300">
    <property type="entry name" value="P-loop containing nucleotide triphosphate hydrolases"/>
    <property type="match status" value="1"/>
</dbReference>
<name>A0A1F6CTV6_9BACT</name>
<sequence>MATRLVGNTHLIAGDALMIRGVLSLLEKEGVKTGGNPDIYVREYRAFGINEARELRERASSRAVSSARRMFIIATPGMTNEAQNALLKTLEEPPADAMFFFIVPAPEMLLSTLRSRAQTLVLASDVVDGLVNTEQFLASSPQKRLDMLKPLLEKDEDDKRDMGAIIAFLSSLERQCEKRPEAMPAGRQGLESIYRARKYIGDKGALIKPLLEQVALLIPVV</sequence>
<dbReference type="Pfam" id="PF13177">
    <property type="entry name" value="DNA_pol3_delta2"/>
    <property type="match status" value="1"/>
</dbReference>
<dbReference type="InterPro" id="IPR027417">
    <property type="entry name" value="P-loop_NTPase"/>
</dbReference>
<evidence type="ECO:0008006" key="3">
    <source>
        <dbReference type="Google" id="ProtNLM"/>
    </source>
</evidence>
<evidence type="ECO:0000313" key="2">
    <source>
        <dbReference type="Proteomes" id="UP000176863"/>
    </source>
</evidence>
<organism evidence="1 2">
    <name type="scientific">Candidatus Kaiserbacteria bacterium RIFCSPHIGHO2_01_FULL_53_29</name>
    <dbReference type="NCBI Taxonomy" id="1798480"/>
    <lineage>
        <taxon>Bacteria</taxon>
        <taxon>Candidatus Kaiseribacteriota</taxon>
    </lineage>
</organism>